<gene>
    <name evidence="3" type="ORF">UFOPK3472_01549</name>
</gene>
<comment type="similarity">
    <text evidence="1">Belongs to the DprA/Smf family.</text>
</comment>
<evidence type="ECO:0000259" key="2">
    <source>
        <dbReference type="Pfam" id="PF02481"/>
    </source>
</evidence>
<dbReference type="AlphaFoldDB" id="A0A6J7F1C5"/>
<dbReference type="InterPro" id="IPR057666">
    <property type="entry name" value="DrpA_SLOG"/>
</dbReference>
<evidence type="ECO:0000313" key="3">
    <source>
        <dbReference type="EMBL" id="CAB4887384.1"/>
    </source>
</evidence>
<dbReference type="SUPFAM" id="SSF102405">
    <property type="entry name" value="MCP/YpsA-like"/>
    <property type="match status" value="1"/>
</dbReference>
<proteinExistence type="inferred from homology"/>
<protein>
    <submittedName>
        <fullName evidence="3">Unannotated protein</fullName>
    </submittedName>
</protein>
<dbReference type="EMBL" id="CAFBLX010000087">
    <property type="protein sequence ID" value="CAB4887384.1"/>
    <property type="molecule type" value="Genomic_DNA"/>
</dbReference>
<evidence type="ECO:0000256" key="1">
    <source>
        <dbReference type="ARBA" id="ARBA00006525"/>
    </source>
</evidence>
<dbReference type="Gene3D" id="3.40.50.450">
    <property type="match status" value="1"/>
</dbReference>
<dbReference type="PANTHER" id="PTHR43022">
    <property type="entry name" value="PROTEIN SMF"/>
    <property type="match status" value="1"/>
</dbReference>
<dbReference type="GO" id="GO:0009294">
    <property type="term" value="P:DNA-mediated transformation"/>
    <property type="evidence" value="ECO:0007669"/>
    <property type="project" value="InterPro"/>
</dbReference>
<accession>A0A6J7F1C5</accession>
<name>A0A6J7F1C5_9ZZZZ</name>
<sequence length="295" mass="32157">MQDDYMRRAAVVMSALELVPAHPSDLTHILRDSGQLELIGPAATRDSDLVRYLRDELEAPRVEHWLNEIRSLCSAGSFRVVLASSAPERHRYPPRLLKCWDAPPLLFASANDIPVQRSVAIIGSREVGHDIIEHTRNLASGLAMQDVTIVSGLARGVDAAAHEGALDAGGFTVAVLGTGITRVYPAENIGLAERIRVAGLLLSQFAPRAPRTRTSFLQRNHVIAGLSDVSIIMAGEARSGSRHEVRQAIGYGRPVFMWASALAHQRWARDLVNSGVASFFDDSEEIRSTLEGLSE</sequence>
<reference evidence="3" key="1">
    <citation type="submission" date="2020-05" db="EMBL/GenBank/DDBJ databases">
        <authorList>
            <person name="Chiriac C."/>
            <person name="Salcher M."/>
            <person name="Ghai R."/>
            <person name="Kavagutti S V."/>
        </authorList>
    </citation>
    <scope>NUCLEOTIDE SEQUENCE</scope>
</reference>
<organism evidence="3">
    <name type="scientific">freshwater metagenome</name>
    <dbReference type="NCBI Taxonomy" id="449393"/>
    <lineage>
        <taxon>unclassified sequences</taxon>
        <taxon>metagenomes</taxon>
        <taxon>ecological metagenomes</taxon>
    </lineage>
</organism>
<dbReference type="InterPro" id="IPR003488">
    <property type="entry name" value="DprA"/>
</dbReference>
<dbReference type="PANTHER" id="PTHR43022:SF1">
    <property type="entry name" value="PROTEIN SMF"/>
    <property type="match status" value="1"/>
</dbReference>
<feature type="domain" description="Smf/DprA SLOG" evidence="2">
    <location>
        <begin position="88"/>
        <end position="289"/>
    </location>
</feature>
<dbReference type="Pfam" id="PF02481">
    <property type="entry name" value="DNA_processg_A"/>
    <property type="match status" value="1"/>
</dbReference>